<accession>A0ABW4Z6J6</accession>
<evidence type="ECO:0000256" key="1">
    <source>
        <dbReference type="SAM" id="Phobius"/>
    </source>
</evidence>
<dbReference type="SUPFAM" id="SSF54001">
    <property type="entry name" value="Cysteine proteinases"/>
    <property type="match status" value="1"/>
</dbReference>
<feature type="transmembrane region" description="Helical" evidence="1">
    <location>
        <begin position="12"/>
        <end position="33"/>
    </location>
</feature>
<reference evidence="4" key="1">
    <citation type="journal article" date="2019" name="Int. J. Syst. Evol. Microbiol.">
        <title>The Global Catalogue of Microorganisms (GCM) 10K type strain sequencing project: providing services to taxonomists for standard genome sequencing and annotation.</title>
        <authorList>
            <consortium name="The Broad Institute Genomics Platform"/>
            <consortium name="The Broad Institute Genome Sequencing Center for Infectious Disease"/>
            <person name="Wu L."/>
            <person name="Ma J."/>
        </authorList>
    </citation>
    <scope>NUCLEOTIDE SEQUENCE [LARGE SCALE GENOMIC DNA]</scope>
    <source>
        <strain evidence="4">CCUG 57942</strain>
    </source>
</reference>
<dbReference type="Gene3D" id="3.90.1720.10">
    <property type="entry name" value="endopeptidase domain like (from Nostoc punctiforme)"/>
    <property type="match status" value="1"/>
</dbReference>
<dbReference type="InterPro" id="IPR051705">
    <property type="entry name" value="Gsp_Synthetase/Amidase"/>
</dbReference>
<dbReference type="PANTHER" id="PTHR30094">
    <property type="entry name" value="BIFUNCTIONAL GLUTATHIONYLSPERMIDINE SYNTHETASE/AMIDASE-RELATED"/>
    <property type="match status" value="1"/>
</dbReference>
<comment type="caution">
    <text evidence="3">The sequence shown here is derived from an EMBL/GenBank/DDBJ whole genome shotgun (WGS) entry which is preliminary data.</text>
</comment>
<dbReference type="InterPro" id="IPR007921">
    <property type="entry name" value="CHAP_dom"/>
</dbReference>
<gene>
    <name evidence="3" type="ORF">ACFSW8_00300</name>
</gene>
<keyword evidence="1" id="KW-1133">Transmembrane helix</keyword>
<dbReference type="PROSITE" id="PS50911">
    <property type="entry name" value="CHAP"/>
    <property type="match status" value="1"/>
</dbReference>
<dbReference type="Pfam" id="PF05257">
    <property type="entry name" value="CHAP"/>
    <property type="match status" value="1"/>
</dbReference>
<dbReference type="EMBL" id="JBHUJB010000005">
    <property type="protein sequence ID" value="MFD2157332.1"/>
    <property type="molecule type" value="Genomic_DNA"/>
</dbReference>
<keyword evidence="1" id="KW-0472">Membrane</keyword>
<keyword evidence="1" id="KW-0812">Transmembrane</keyword>
<evidence type="ECO:0000259" key="2">
    <source>
        <dbReference type="PROSITE" id="PS50911"/>
    </source>
</evidence>
<dbReference type="InterPro" id="IPR038765">
    <property type="entry name" value="Papain-like_cys_pep_sf"/>
</dbReference>
<dbReference type="Proteomes" id="UP001597389">
    <property type="component" value="Unassembled WGS sequence"/>
</dbReference>
<feature type="domain" description="Peptidase C51" evidence="2">
    <location>
        <begin position="64"/>
        <end position="206"/>
    </location>
</feature>
<keyword evidence="4" id="KW-1185">Reference proteome</keyword>
<sequence>MTAPAVSSKPTLTLRIALSSCALVGIGLAILYLKKKQTPPPPHTDCPPLGSIVHYHKGIPIYSNGLQAFESHGKHYAADGYYYGHKWQCVEFIKRYFHDAHKHHMPNVWGHAKDYFHPELAHGALNPDRNMLQFHNGSDQAPQVNDLLVWNNPPYGHVAIIAEVHHDHIVVAQQNIIGAPTQRFPLTHHNGSFTINDDIQPAGWLRLP</sequence>
<organism evidence="3 4">
    <name type="scientific">Rubritalea tangerina</name>
    <dbReference type="NCBI Taxonomy" id="430798"/>
    <lineage>
        <taxon>Bacteria</taxon>
        <taxon>Pseudomonadati</taxon>
        <taxon>Verrucomicrobiota</taxon>
        <taxon>Verrucomicrobiia</taxon>
        <taxon>Verrucomicrobiales</taxon>
        <taxon>Rubritaleaceae</taxon>
        <taxon>Rubritalea</taxon>
    </lineage>
</organism>
<protein>
    <submittedName>
        <fullName evidence="3">CHAP domain-containing protein</fullName>
    </submittedName>
</protein>
<dbReference type="PANTHER" id="PTHR30094:SF0">
    <property type="entry name" value="BIFUNCTIONAL GLUTATHIONYLSPERMIDINE SYNTHETASE_AMIDASE-RELATED"/>
    <property type="match status" value="1"/>
</dbReference>
<evidence type="ECO:0000313" key="3">
    <source>
        <dbReference type="EMBL" id="MFD2157332.1"/>
    </source>
</evidence>
<evidence type="ECO:0000313" key="4">
    <source>
        <dbReference type="Proteomes" id="UP001597389"/>
    </source>
</evidence>
<proteinExistence type="predicted"/>
<name>A0ABW4Z6J6_9BACT</name>